<keyword evidence="3" id="KW-1185">Reference proteome</keyword>
<feature type="non-terminal residue" evidence="2">
    <location>
        <position position="3143"/>
    </location>
</feature>
<accession>A0A9N9BIA0</accession>
<dbReference type="GO" id="GO:0030544">
    <property type="term" value="F:Hsp70 protein binding"/>
    <property type="evidence" value="ECO:0007669"/>
    <property type="project" value="TreeGrafter"/>
</dbReference>
<dbReference type="SMART" id="SM00225">
    <property type="entry name" value="BTB"/>
    <property type="match status" value="1"/>
</dbReference>
<feature type="domain" description="BTB" evidence="1">
    <location>
        <begin position="2677"/>
        <end position="2743"/>
    </location>
</feature>
<dbReference type="InterPro" id="IPR036890">
    <property type="entry name" value="HATPase_C_sf"/>
</dbReference>
<name>A0A9N9BIA0_9GLOM</name>
<dbReference type="EMBL" id="CAJVQA010003193">
    <property type="protein sequence ID" value="CAG8568954.1"/>
    <property type="molecule type" value="Genomic_DNA"/>
</dbReference>
<evidence type="ECO:0000259" key="1">
    <source>
        <dbReference type="PROSITE" id="PS50097"/>
    </source>
</evidence>
<gene>
    <name evidence="2" type="ORF">CPELLU_LOCUS5560</name>
</gene>
<dbReference type="Pfam" id="PF25794">
    <property type="entry name" value="SACS"/>
    <property type="match status" value="2"/>
</dbReference>
<dbReference type="PROSITE" id="PS50097">
    <property type="entry name" value="BTB"/>
    <property type="match status" value="1"/>
</dbReference>
<sequence length="3143" mass="364418">MSRIDIQGEIFKPGESYTNRLSKILEEYPDGSQILREIIQNSDDAKSRCQSFILDRNTYPTKSLLEPILKDYNATNLKLDRYQGPALLSKNDTIFEERDFKSLLKLADSEKCDQFDKIGAMGLGFNSIYHITDLPSFITGDKYVILDPHERYFDGGIKFDFVQNKMAINYPDQFSPFSLYHIPRDQSFKGTIFRYPLRTTQDAIESKISDKEYNPDQILEMFHKFYENESINCLLFLKHIECIKFYELGVNESEPKLLYQIELANADKIRLKRELIEQNIGPIMNSLSTRKHTNITSLESLYVAIFHQKMGIEKVKVSQWIIFNWLGDLNDVEEKFQSNSRKNYKFIPNVGIALQFDDYTTFGRLFCFLPLPISMPFRASVHGHFAVSANRRSLWTASDNEDLADNALAHLKVSWNQYLFGVVLPQAWIKFLISLPSEISFIKSQEYYDFWPIIQNSTSGVSINLCKDLLLNIVENLNQDVNIFQGPLKLYEPGCIFGISETYKKIPASNNFNFRLLSISNGYFPDDSARPEISNIMERIGFPVIFVKSDVKEALDRSRHKYSMKYFSPRIIREYLHRNNSRWKDHLSRQDKLLLFTYILKDKKYADFDGLEMIPLADGTFGTISRATKRIAYIGPDKKQNSENNDERVIFANCLNQLIDQDIPSDLWIHLYEGAKSEWCLNIKIMTPSVMSEMIIKSLKGYSATDDEIDSKDHIEWIHRIWSNLYKARCDLNEFRSIHLLPTNHGTLRKLQTAQKCFWNGIDDVDIKVQPIIEKFGATFVDKDFEKHDFSEFVTKLKNVAGVLRCFLVNENFPKNVQQNLSSQETADLINYLCHRSSGISNSPDLIDVIKHFPIFTEVGKENEFISLKPEARSWYLLPREDEMDYGYIIAPHTVGFLAVTTTNLRFLLETILMVPRLKQEDYWRKFVIPYLRSQPPDIFKIMITKMFERLPQLISRDVKLKNELNNIEFVPAGTILMSKNNQSMADNYDLRKPCCLYDPENKDISELFFDDESVFPAGIFSSDFSYRYLPLLKELGIKSRLSPSDIVQRIAVFTRRRESDNLIELIYQKSIKLFQYIDENYEELILSGSFDSQESNGSISQEASQLALTLMSKDWIPAVDRLGKKLFLNSLDCRSEKNKNLVGLVLPFVEYSPKNDLFIRNLQWNSFPSVDVVLKQLNSCIQLHQEQQSSTSQIQHDIPMICNAIYVYLNELLTLNDYESILKFKNGLKEGSGKWILCNGKFYSSVNVVFEFEKGFTSGALEIVQLPCEYITKFKRMFEEMGVRQKIGISDFIEMAKEYQHWDATKTLTIDEIRNIVMLVDHISQRISKPTRFNYGHSMNNLKDDYGLEKLFIPSTDCQLVELSEILYDDMLNNRLDEERKNDFKIAHSLISFGVAKSLGMRMLSEKLLDESDDFNDDLEDYEQNEPLTARIRNIINNADDAGSRKFYLIADDRSFNTRSPDTSLLTPEMDLWQGPALWVYNDSEFTEKDFKSLRNLGRSEKSKDNTKIGRFGIGLNCCYNISDVISFVSGEYITFLDPSQKWLPKTGNPPRKPRGLRINFIEKDFKKRYSDQAKPYMNIEGCDFSKRFNGTLFRIPLRTRSLAVQSEISDKAPSLRELVDIFSRIQGSHEMLFLRNIESCGLHFIYQNPDQGRKVFWESKIENLTDLIREQRLLLSSESRLFQLEIETNRLRGLTANSEIWLICSGGIDIVANFDLESFSLKNKLLPRGGVASLLAQSDEPLERLKTKPFPNPPQLRGRMYSYLSLPIPTGLNVHLNGTFALSSDRKSLLQYDSDFMLLETPENKWNEYILFNVLPPLHAKLLEQIAFLDHKRFLQSPKKQFEPITSTILWPIVRETNHIFVDYGKKLMQQLERGDHKIFWTLANGGMFTSHKNAYFAVPKLKNIANVLATLNIPTIKLTENQMSDLMKSLPMTKTITVQLICNVFYESPNVWDSFDLPHNLVINLLKFIFQNGNETVMNFRGLALVPLLDGTVGIFGHQNYYISSLHMRNLFKNVEKSKFVAELPPELDTIFKDEAFGHVNGIKFLDLDASAVLDLLEYELPCNQEICWNPSEDTHPNQQWIDQILAIFMFENSQYDFLEFSKFPLLPMEWPEKKLVLFNPYDPLLFLSSDLYDYGPMIPILSKLGVRFTCKPPPQNSGLNPNLAIIRECILLSTPTNMVESLKRAVSKSSKTLDQVFLDLNSEEIEKFRTFIRNVSKFNLAKDVMLYLGALPIWSTHSQKDNFISARSGVLLPMDTPFFPFQQTANIFSVNSDEDYNMFVLLGTKQIEIFEYIKEHLSPHLANIAPNKQFVDFLTKVLSLRDPKIETYLKSIPIIPNRSLTKLYKAEDLYSENEDLFRTVFQSSDKFLPPDLQGDNNCLQGLERMGLNVRVNPQTFMACARKIHSDLQQPDTQFSIMRSRAKIVINYLYEHLMDLIFTPQQWKELIRIKFVPAETDFRSPYNDHAMKTTGFESLNSLCCQEYKHLCWTKCPLFEATVDPPKNFLEECPKLGKPLFSQIIDNWRYVALDIFQSNTAAASWRSDDVLAILKEIYAYINDMLKSDNDENKSNINYLRKILNSNEPPKLFLNSNDPFDSEKWLAGQHLVFGIKEDILPGLYKVHPFLEEYKELLKIAGAKELKAVESNVNVRKHSQKDELIKELLNSFEMQSETKHHDVVFCIYNDDRIEKVYANRYVLSASSNYFRAIFGGQMIESTESQRVTVEINDILPYTFRVLIRWLYGQSFEDATSNMFEAPEDQSSDQSSDSEARCLTFLIDLLKASDIYQVDPLKDIIEEKIITKSYVNVNNVVEILKWAQECSAPQLAKYCEKYIELNRELIIQKRKDNINNAENEEDRQLEKEMLNCLYQKTICPAYCPIDQKGFERQTSHDMIDITLDVLEAAYVNKGITYAQFVFNHEYYDILSGWKWTVFLNTIIWAGKFWQLLISRSNCDEYTQFMYRDVSYLSSLNSEGAQTFVHTPSIDSDLGVYPLQVGWIFEYIKEKQNVSQIRLQNNNKLTTKYNNNPFFQDALRQIIKKKLVNKGTFEQIFNNHANKAMELLKRLGLAMFIKIVFADEDKTNDLDYLKKIILPVSYRILDYPMGVMMTSGCNASNRTFYSIRNGIHSQRTCPLYKIKFLVSAP</sequence>
<evidence type="ECO:0000313" key="3">
    <source>
        <dbReference type="Proteomes" id="UP000789759"/>
    </source>
</evidence>
<organism evidence="2 3">
    <name type="scientific">Cetraspora pellucida</name>
    <dbReference type="NCBI Taxonomy" id="1433469"/>
    <lineage>
        <taxon>Eukaryota</taxon>
        <taxon>Fungi</taxon>
        <taxon>Fungi incertae sedis</taxon>
        <taxon>Mucoromycota</taxon>
        <taxon>Glomeromycotina</taxon>
        <taxon>Glomeromycetes</taxon>
        <taxon>Diversisporales</taxon>
        <taxon>Gigasporaceae</taxon>
        <taxon>Cetraspora</taxon>
    </lineage>
</organism>
<reference evidence="2" key="1">
    <citation type="submission" date="2021-06" db="EMBL/GenBank/DDBJ databases">
        <authorList>
            <person name="Kallberg Y."/>
            <person name="Tangrot J."/>
            <person name="Rosling A."/>
        </authorList>
    </citation>
    <scope>NUCLEOTIDE SEQUENCE</scope>
    <source>
        <strain evidence="2">FL966</strain>
    </source>
</reference>
<protein>
    <submittedName>
        <fullName evidence="2">7307_t:CDS:1</fullName>
    </submittedName>
</protein>
<dbReference type="CDD" id="cd18186">
    <property type="entry name" value="BTB_POZ_ZBTB_KLHL-like"/>
    <property type="match status" value="1"/>
</dbReference>
<dbReference type="SUPFAM" id="SSF54695">
    <property type="entry name" value="POZ domain"/>
    <property type="match status" value="1"/>
</dbReference>
<dbReference type="InterPro" id="IPR052972">
    <property type="entry name" value="Sacsin_chaperone_reg"/>
</dbReference>
<dbReference type="Gene3D" id="3.30.710.10">
    <property type="entry name" value="Potassium Channel Kv1.1, Chain A"/>
    <property type="match status" value="1"/>
</dbReference>
<dbReference type="InterPro" id="IPR058210">
    <property type="entry name" value="SACS/Nov_dom"/>
</dbReference>
<dbReference type="Pfam" id="PF00651">
    <property type="entry name" value="BTB"/>
    <property type="match status" value="1"/>
</dbReference>
<dbReference type="PANTHER" id="PTHR15600:SF42">
    <property type="entry name" value="SACSIN"/>
    <property type="match status" value="1"/>
</dbReference>
<dbReference type="InterPro" id="IPR000210">
    <property type="entry name" value="BTB/POZ_dom"/>
</dbReference>
<dbReference type="PANTHER" id="PTHR15600">
    <property type="entry name" value="SACSIN"/>
    <property type="match status" value="1"/>
</dbReference>
<dbReference type="SUPFAM" id="SSF55874">
    <property type="entry name" value="ATPase domain of HSP90 chaperone/DNA topoisomerase II/histidine kinase"/>
    <property type="match status" value="2"/>
</dbReference>
<dbReference type="Proteomes" id="UP000789759">
    <property type="component" value="Unassembled WGS sequence"/>
</dbReference>
<evidence type="ECO:0000313" key="2">
    <source>
        <dbReference type="EMBL" id="CAG8568954.1"/>
    </source>
</evidence>
<proteinExistence type="predicted"/>
<dbReference type="InterPro" id="IPR011333">
    <property type="entry name" value="SKP1/BTB/POZ_sf"/>
</dbReference>
<dbReference type="OrthoDB" id="1262810at2759"/>
<comment type="caution">
    <text evidence="2">The sequence shown here is derived from an EMBL/GenBank/DDBJ whole genome shotgun (WGS) entry which is preliminary data.</text>
</comment>